<proteinExistence type="predicted"/>
<dbReference type="AlphaFoldDB" id="A0A5B7EDQ3"/>
<protein>
    <submittedName>
        <fullName evidence="1">Uncharacterized protein</fullName>
    </submittedName>
</protein>
<evidence type="ECO:0000313" key="1">
    <source>
        <dbReference type="EMBL" id="MPC31618.1"/>
    </source>
</evidence>
<evidence type="ECO:0000313" key="2">
    <source>
        <dbReference type="Proteomes" id="UP000324222"/>
    </source>
</evidence>
<gene>
    <name evidence="1" type="ORF">E2C01_024913</name>
</gene>
<dbReference type="Proteomes" id="UP000324222">
    <property type="component" value="Unassembled WGS sequence"/>
</dbReference>
<dbReference type="EMBL" id="VSRR010002474">
    <property type="protein sequence ID" value="MPC31618.1"/>
    <property type="molecule type" value="Genomic_DNA"/>
</dbReference>
<name>A0A5B7EDQ3_PORTR</name>
<reference evidence="1 2" key="1">
    <citation type="submission" date="2019-05" db="EMBL/GenBank/DDBJ databases">
        <title>Another draft genome of Portunus trituberculatus and its Hox gene families provides insights of decapod evolution.</title>
        <authorList>
            <person name="Jeong J.-H."/>
            <person name="Song I."/>
            <person name="Kim S."/>
            <person name="Choi T."/>
            <person name="Kim D."/>
            <person name="Ryu S."/>
            <person name="Kim W."/>
        </authorList>
    </citation>
    <scope>NUCLEOTIDE SEQUENCE [LARGE SCALE GENOMIC DNA]</scope>
    <source>
        <tissue evidence="1">Muscle</tissue>
    </source>
</reference>
<organism evidence="1 2">
    <name type="scientific">Portunus trituberculatus</name>
    <name type="common">Swimming crab</name>
    <name type="synonym">Neptunus trituberculatus</name>
    <dbReference type="NCBI Taxonomy" id="210409"/>
    <lineage>
        <taxon>Eukaryota</taxon>
        <taxon>Metazoa</taxon>
        <taxon>Ecdysozoa</taxon>
        <taxon>Arthropoda</taxon>
        <taxon>Crustacea</taxon>
        <taxon>Multicrustacea</taxon>
        <taxon>Malacostraca</taxon>
        <taxon>Eumalacostraca</taxon>
        <taxon>Eucarida</taxon>
        <taxon>Decapoda</taxon>
        <taxon>Pleocyemata</taxon>
        <taxon>Brachyura</taxon>
        <taxon>Eubrachyura</taxon>
        <taxon>Portunoidea</taxon>
        <taxon>Portunidae</taxon>
        <taxon>Portuninae</taxon>
        <taxon>Portunus</taxon>
    </lineage>
</organism>
<comment type="caution">
    <text evidence="1">The sequence shown here is derived from an EMBL/GenBank/DDBJ whole genome shotgun (WGS) entry which is preliminary data.</text>
</comment>
<keyword evidence="2" id="KW-1185">Reference proteome</keyword>
<sequence length="62" mass="6839">MKSKLSTNKKLPSVFMLTETKEEIPRWAKTRRSSPPAEASSSAMKNVLLLLTTPGLALHSDL</sequence>
<accession>A0A5B7EDQ3</accession>